<accession>A0A655S253</accession>
<dbReference type="AlphaFoldDB" id="A0A655S253"/>
<gene>
    <name evidence="1" type="ORF">ERS013165_03408</name>
</gene>
<proteinExistence type="predicted"/>
<evidence type="ECO:0000313" key="2">
    <source>
        <dbReference type="Proteomes" id="UP000044806"/>
    </source>
</evidence>
<sequence>MTFNFISKVNIFKCVITNLNVFDGLVVWVIDAKALQTYTLLDGIKSVTYNGDVSPLNILFRSRVWVNVDSEPIDI</sequence>
<name>A0A655S253_VIBCL</name>
<evidence type="ECO:0000313" key="1">
    <source>
        <dbReference type="EMBL" id="CSB10844.1"/>
    </source>
</evidence>
<protein>
    <submittedName>
        <fullName evidence="1">Uncharacterized protein</fullName>
    </submittedName>
</protein>
<organism evidence="1 2">
    <name type="scientific">Vibrio cholerae</name>
    <dbReference type="NCBI Taxonomy" id="666"/>
    <lineage>
        <taxon>Bacteria</taxon>
        <taxon>Pseudomonadati</taxon>
        <taxon>Pseudomonadota</taxon>
        <taxon>Gammaproteobacteria</taxon>
        <taxon>Vibrionales</taxon>
        <taxon>Vibrionaceae</taxon>
        <taxon>Vibrio</taxon>
    </lineage>
</organism>
<reference evidence="1 2" key="1">
    <citation type="submission" date="2015-07" db="EMBL/GenBank/DDBJ databases">
        <authorList>
            <consortium name="Pathogen Informatics"/>
        </authorList>
    </citation>
    <scope>NUCLEOTIDE SEQUENCE [LARGE SCALE GENOMIC DNA]</scope>
    <source>
        <strain evidence="1 2">A51</strain>
    </source>
</reference>
<dbReference type="Proteomes" id="UP000044806">
    <property type="component" value="Unassembled WGS sequence"/>
</dbReference>
<dbReference type="EMBL" id="CWOW01000025">
    <property type="protein sequence ID" value="CSB10844.1"/>
    <property type="molecule type" value="Genomic_DNA"/>
</dbReference>